<feature type="compositionally biased region" description="Basic residues" evidence="1">
    <location>
        <begin position="73"/>
        <end position="82"/>
    </location>
</feature>
<sequence length="99" mass="11621">MVSHGDDEEASGVENEKLLIEAIEAKMSHMMDEKLEAFRGERTPADPNQNPERTEQEPRDDDAARSYYIHSSRSQRRRRCKKDKPFRCRYDRHSRVGKG</sequence>
<evidence type="ECO:0000256" key="1">
    <source>
        <dbReference type="SAM" id="MobiDB-lite"/>
    </source>
</evidence>
<feature type="compositionally biased region" description="Basic and acidic residues" evidence="1">
    <location>
        <begin position="31"/>
        <end position="44"/>
    </location>
</feature>
<dbReference type="AlphaFoldDB" id="A0A565CKD9"/>
<evidence type="ECO:0000313" key="2">
    <source>
        <dbReference type="EMBL" id="VVB14109.1"/>
    </source>
</evidence>
<comment type="caution">
    <text evidence="2">The sequence shown here is derived from an EMBL/GenBank/DDBJ whole genome shotgun (WGS) entry which is preliminary data.</text>
</comment>
<gene>
    <name evidence="2" type="ORF">ANE_LOCUS24553</name>
</gene>
<dbReference type="Proteomes" id="UP000489600">
    <property type="component" value="Unassembled WGS sequence"/>
</dbReference>
<accession>A0A565CKD9</accession>
<keyword evidence="3" id="KW-1185">Reference proteome</keyword>
<feature type="region of interest" description="Disordered" evidence="1">
    <location>
        <begin position="31"/>
        <end position="99"/>
    </location>
</feature>
<protein>
    <submittedName>
        <fullName evidence="2">Uncharacterized protein</fullName>
    </submittedName>
</protein>
<feature type="compositionally biased region" description="Basic and acidic residues" evidence="1">
    <location>
        <begin position="52"/>
        <end position="64"/>
    </location>
</feature>
<reference evidence="2" key="1">
    <citation type="submission" date="2019-07" db="EMBL/GenBank/DDBJ databases">
        <authorList>
            <person name="Dittberner H."/>
        </authorList>
    </citation>
    <scope>NUCLEOTIDE SEQUENCE [LARGE SCALE GENOMIC DNA]</scope>
</reference>
<name>A0A565CKD9_9BRAS</name>
<dbReference type="EMBL" id="CABITT030000008">
    <property type="protein sequence ID" value="VVB14109.1"/>
    <property type="molecule type" value="Genomic_DNA"/>
</dbReference>
<evidence type="ECO:0000313" key="3">
    <source>
        <dbReference type="Proteomes" id="UP000489600"/>
    </source>
</evidence>
<organism evidence="2 3">
    <name type="scientific">Arabis nemorensis</name>
    <dbReference type="NCBI Taxonomy" id="586526"/>
    <lineage>
        <taxon>Eukaryota</taxon>
        <taxon>Viridiplantae</taxon>
        <taxon>Streptophyta</taxon>
        <taxon>Embryophyta</taxon>
        <taxon>Tracheophyta</taxon>
        <taxon>Spermatophyta</taxon>
        <taxon>Magnoliopsida</taxon>
        <taxon>eudicotyledons</taxon>
        <taxon>Gunneridae</taxon>
        <taxon>Pentapetalae</taxon>
        <taxon>rosids</taxon>
        <taxon>malvids</taxon>
        <taxon>Brassicales</taxon>
        <taxon>Brassicaceae</taxon>
        <taxon>Arabideae</taxon>
        <taxon>Arabis</taxon>
    </lineage>
</organism>
<feature type="compositionally biased region" description="Basic and acidic residues" evidence="1">
    <location>
        <begin position="83"/>
        <end position="99"/>
    </location>
</feature>
<proteinExistence type="predicted"/>